<dbReference type="EMBL" id="JQCN01000010">
    <property type="protein sequence ID" value="KRO01317.1"/>
    <property type="molecule type" value="Genomic_DNA"/>
</dbReference>
<name>A0A0R2LHS8_9LACO</name>
<dbReference type="PATRIC" id="fig|449659.4.peg.391"/>
<dbReference type="Proteomes" id="UP000051886">
    <property type="component" value="Unassembled WGS sequence"/>
</dbReference>
<feature type="domain" description="Glycosyltransferase 2-like" evidence="1">
    <location>
        <begin position="1"/>
        <end position="125"/>
    </location>
</feature>
<dbReference type="STRING" id="449659.IV66_GL000390"/>
<dbReference type="InterPro" id="IPR029044">
    <property type="entry name" value="Nucleotide-diphossugar_trans"/>
</dbReference>
<accession>A0A0R2LHS8</accession>
<sequence>MPTYNCADFISSAIDSVLNQTIKNWELIIVDDCSNDNTDLVVQNYQKSNSNINYIKLRKNSGAAVARTKGIYLSHGKYVAFLDSDDLWNERKLEKQIGFMQKNDVDFSCTGYGQIDENGNVLDKVFMPPKFINYHKALFLGNPIGNLSVIYNQENLGKFDVPKIKKRNDFALWLKILRKTDYCYGLSLNLASYRIRSDSLSRNKLSVLKYHWELYRKYEHLSMIRSIYYVLCLFFNKALKKYKIR</sequence>
<dbReference type="PANTHER" id="PTHR22916:SF3">
    <property type="entry name" value="UDP-GLCNAC:BETAGAL BETA-1,3-N-ACETYLGLUCOSAMINYLTRANSFERASE-LIKE PROTEIN 1"/>
    <property type="match status" value="1"/>
</dbReference>
<keyword evidence="2" id="KW-0808">Transferase</keyword>
<evidence type="ECO:0000313" key="3">
    <source>
        <dbReference type="Proteomes" id="UP000051886"/>
    </source>
</evidence>
<dbReference type="OrthoDB" id="8773442at2"/>
<reference evidence="2 3" key="1">
    <citation type="journal article" date="2015" name="Genome Announc.">
        <title>Expanding the biotechnology potential of lactobacilli through comparative genomics of 213 strains and associated genera.</title>
        <authorList>
            <person name="Sun Z."/>
            <person name="Harris H.M."/>
            <person name="McCann A."/>
            <person name="Guo C."/>
            <person name="Argimon S."/>
            <person name="Zhang W."/>
            <person name="Yang X."/>
            <person name="Jeffery I.B."/>
            <person name="Cooney J.C."/>
            <person name="Kagawa T.F."/>
            <person name="Liu W."/>
            <person name="Song Y."/>
            <person name="Salvetti E."/>
            <person name="Wrobel A."/>
            <person name="Rasinkangas P."/>
            <person name="Parkhill J."/>
            <person name="Rea M.C."/>
            <person name="O'Sullivan O."/>
            <person name="Ritari J."/>
            <person name="Douillard F.P."/>
            <person name="Paul Ross R."/>
            <person name="Yang R."/>
            <person name="Briner A.E."/>
            <person name="Felis G.E."/>
            <person name="de Vos W.M."/>
            <person name="Barrangou R."/>
            <person name="Klaenhammer T.R."/>
            <person name="Caufield P.W."/>
            <person name="Cui Y."/>
            <person name="Zhang H."/>
            <person name="O'Toole P.W."/>
        </authorList>
    </citation>
    <scope>NUCLEOTIDE SEQUENCE [LARGE SCALE GENOMIC DNA]</scope>
    <source>
        <strain evidence="2 3">NBRC 103219</strain>
    </source>
</reference>
<dbReference type="SUPFAM" id="SSF53448">
    <property type="entry name" value="Nucleotide-diphospho-sugar transferases"/>
    <property type="match status" value="1"/>
</dbReference>
<dbReference type="PANTHER" id="PTHR22916">
    <property type="entry name" value="GLYCOSYLTRANSFERASE"/>
    <property type="match status" value="1"/>
</dbReference>
<dbReference type="GO" id="GO:0016758">
    <property type="term" value="F:hexosyltransferase activity"/>
    <property type="evidence" value="ECO:0007669"/>
    <property type="project" value="UniProtKB-ARBA"/>
</dbReference>
<evidence type="ECO:0000313" key="2">
    <source>
        <dbReference type="EMBL" id="KRO01317.1"/>
    </source>
</evidence>
<organism evidence="2 3">
    <name type="scientific">Ligilactobacillus pobuzihii</name>
    <dbReference type="NCBI Taxonomy" id="449659"/>
    <lineage>
        <taxon>Bacteria</taxon>
        <taxon>Bacillati</taxon>
        <taxon>Bacillota</taxon>
        <taxon>Bacilli</taxon>
        <taxon>Lactobacillales</taxon>
        <taxon>Lactobacillaceae</taxon>
        <taxon>Ligilactobacillus</taxon>
    </lineage>
</organism>
<dbReference type="RefSeq" id="WP_017867129.1">
    <property type="nucleotide sequence ID" value="NZ_BJYB01000027.1"/>
</dbReference>
<dbReference type="CDD" id="cd00761">
    <property type="entry name" value="Glyco_tranf_GTA_type"/>
    <property type="match status" value="1"/>
</dbReference>
<dbReference type="InterPro" id="IPR001173">
    <property type="entry name" value="Glyco_trans_2-like"/>
</dbReference>
<protein>
    <submittedName>
        <fullName evidence="2">Glycosyl transferase group 2</fullName>
    </submittedName>
</protein>
<dbReference type="Pfam" id="PF00535">
    <property type="entry name" value="Glycos_transf_2"/>
    <property type="match status" value="1"/>
</dbReference>
<dbReference type="AlphaFoldDB" id="A0A0R2LHS8"/>
<gene>
    <name evidence="2" type="ORF">IV66_GL000390</name>
</gene>
<proteinExistence type="predicted"/>
<evidence type="ECO:0000259" key="1">
    <source>
        <dbReference type="Pfam" id="PF00535"/>
    </source>
</evidence>
<comment type="caution">
    <text evidence="2">The sequence shown here is derived from an EMBL/GenBank/DDBJ whole genome shotgun (WGS) entry which is preliminary data.</text>
</comment>
<keyword evidence="3" id="KW-1185">Reference proteome</keyword>
<dbReference type="Gene3D" id="3.90.550.10">
    <property type="entry name" value="Spore Coat Polysaccharide Biosynthesis Protein SpsA, Chain A"/>
    <property type="match status" value="1"/>
</dbReference>